<feature type="region of interest" description="Disordered" evidence="1">
    <location>
        <begin position="435"/>
        <end position="499"/>
    </location>
</feature>
<evidence type="ECO:0000313" key="4">
    <source>
        <dbReference type="Proteomes" id="UP000076761"/>
    </source>
</evidence>
<organism evidence="3 4">
    <name type="scientific">Neolentinus lepideus HHB14362 ss-1</name>
    <dbReference type="NCBI Taxonomy" id="1314782"/>
    <lineage>
        <taxon>Eukaryota</taxon>
        <taxon>Fungi</taxon>
        <taxon>Dikarya</taxon>
        <taxon>Basidiomycota</taxon>
        <taxon>Agaricomycotina</taxon>
        <taxon>Agaricomycetes</taxon>
        <taxon>Gloeophyllales</taxon>
        <taxon>Gloeophyllaceae</taxon>
        <taxon>Neolentinus</taxon>
    </lineage>
</organism>
<feature type="compositionally biased region" description="Acidic residues" evidence="1">
    <location>
        <begin position="441"/>
        <end position="479"/>
    </location>
</feature>
<feature type="region of interest" description="Disordered" evidence="1">
    <location>
        <begin position="519"/>
        <end position="589"/>
    </location>
</feature>
<dbReference type="Pfam" id="PF22766">
    <property type="entry name" value="ZW10_C2"/>
    <property type="match status" value="1"/>
</dbReference>
<feature type="compositionally biased region" description="Acidic residues" evidence="1">
    <location>
        <begin position="519"/>
        <end position="531"/>
    </location>
</feature>
<proteinExistence type="predicted"/>
<gene>
    <name evidence="3" type="ORF">NEOLEDRAFT_1164550</name>
</gene>
<dbReference type="PANTHER" id="PTHR12205:SF0">
    <property type="entry name" value="CENTROMERE_KINETOCHORE PROTEIN ZW10 HOMOLOG"/>
    <property type="match status" value="1"/>
</dbReference>
<dbReference type="Proteomes" id="UP000076761">
    <property type="component" value="Unassembled WGS sequence"/>
</dbReference>
<dbReference type="InParanoid" id="A0A165PW70"/>
<dbReference type="STRING" id="1314782.A0A165PW70"/>
<reference evidence="3 4" key="1">
    <citation type="journal article" date="2016" name="Mol. Biol. Evol.">
        <title>Comparative Genomics of Early-Diverging Mushroom-Forming Fungi Provides Insights into the Origins of Lignocellulose Decay Capabilities.</title>
        <authorList>
            <person name="Nagy L.G."/>
            <person name="Riley R."/>
            <person name="Tritt A."/>
            <person name="Adam C."/>
            <person name="Daum C."/>
            <person name="Floudas D."/>
            <person name="Sun H."/>
            <person name="Yadav J.S."/>
            <person name="Pangilinan J."/>
            <person name="Larsson K.H."/>
            <person name="Matsuura K."/>
            <person name="Barry K."/>
            <person name="Labutti K."/>
            <person name="Kuo R."/>
            <person name="Ohm R.A."/>
            <person name="Bhattacharya S.S."/>
            <person name="Shirouzu T."/>
            <person name="Yoshinaga Y."/>
            <person name="Martin F.M."/>
            <person name="Grigoriev I.V."/>
            <person name="Hibbett D.S."/>
        </authorList>
    </citation>
    <scope>NUCLEOTIDE SEQUENCE [LARGE SCALE GENOMIC DNA]</scope>
    <source>
        <strain evidence="3 4">HHB14362 ss-1</strain>
    </source>
</reference>
<name>A0A165PW70_9AGAM</name>
<dbReference type="GO" id="GO:0005737">
    <property type="term" value="C:cytoplasm"/>
    <property type="evidence" value="ECO:0007669"/>
    <property type="project" value="GOC"/>
</dbReference>
<dbReference type="InterPro" id="IPR055148">
    <property type="entry name" value="ZW10_C_2"/>
</dbReference>
<evidence type="ECO:0000259" key="2">
    <source>
        <dbReference type="Pfam" id="PF22766"/>
    </source>
</evidence>
<keyword evidence="4" id="KW-1185">Reference proteome</keyword>
<feature type="domain" description="ZW10 C-terminal helical" evidence="2">
    <location>
        <begin position="768"/>
        <end position="911"/>
    </location>
</feature>
<dbReference type="EMBL" id="KV425605">
    <property type="protein sequence ID" value="KZT21579.1"/>
    <property type="molecule type" value="Genomic_DNA"/>
</dbReference>
<feature type="region of interest" description="Disordered" evidence="1">
    <location>
        <begin position="269"/>
        <end position="293"/>
    </location>
</feature>
<dbReference type="OrthoDB" id="534815at2759"/>
<dbReference type="PANTHER" id="PTHR12205">
    <property type="entry name" value="CENTROMERE/KINETOCHORE PROTEIN ZW10"/>
    <property type="match status" value="1"/>
</dbReference>
<dbReference type="GO" id="GO:1990423">
    <property type="term" value="C:RZZ complex"/>
    <property type="evidence" value="ECO:0007669"/>
    <property type="project" value="TreeGrafter"/>
</dbReference>
<feature type="compositionally biased region" description="Pro residues" evidence="1">
    <location>
        <begin position="576"/>
        <end position="589"/>
    </location>
</feature>
<dbReference type="GO" id="GO:0007094">
    <property type="term" value="P:mitotic spindle assembly checkpoint signaling"/>
    <property type="evidence" value="ECO:0007669"/>
    <property type="project" value="TreeGrafter"/>
</dbReference>
<dbReference type="GO" id="GO:0006888">
    <property type="term" value="P:endoplasmic reticulum to Golgi vesicle-mediated transport"/>
    <property type="evidence" value="ECO:0007669"/>
    <property type="project" value="TreeGrafter"/>
</dbReference>
<dbReference type="InterPro" id="IPR046362">
    <property type="entry name" value="Zw10/DSL1_C_sf"/>
</dbReference>
<dbReference type="Gene3D" id="1.10.357.150">
    <property type="match status" value="1"/>
</dbReference>
<dbReference type="AlphaFoldDB" id="A0A165PW70"/>
<accession>A0A165PW70</accession>
<evidence type="ECO:0000313" key="3">
    <source>
        <dbReference type="EMBL" id="KZT21579.1"/>
    </source>
</evidence>
<protein>
    <recommendedName>
        <fullName evidence="2">ZW10 C-terminal helical domain-containing protein</fullName>
    </recommendedName>
</protein>
<evidence type="ECO:0000256" key="1">
    <source>
        <dbReference type="SAM" id="MobiDB-lite"/>
    </source>
</evidence>
<sequence length="919" mass="102102">MAFPIPNHLPRKGNPRDVSTRILSAISDTKNKALTAQAASSWVAELDDAIYSTKKRIHDRVQEDLPLFEQQLESSKSIQERLRSLTVNVDDLSYTLSDSKLGLIPRLLRDLAAHASLVQKATDATVKLEAVEHLALCLREYGSLKSALVDGKLAEAKAACGILRDLLKEAPSSLTQATLFRDLSREFQTLKSRTDEQLDYVYSRSVMISATDIIIRPRVQVRQSETFVPLPSILASLSPEAISEHLSAIRRDLLTHFIDHLSKQPSSVISDEDEDISGTPGYRLTSFPSPPDSEIRSSRLDNLSAILTFLDVHLFPSIPEVHAAPFRQSLCKPITNAVLRNVLIPSLPSTLQQLPEFLKLADRAVNFEKEYISGVLGDISHDKDIRAWISGISEHYERKRRVEILDHARAIIVEQDDLSKTFRAEVVATHEVTPTKVEVVQGDDDGDSAWGFDDEKESESNGDDAVDEDGWGLDDEPAPEQEPGLGSPAEPKSKEDDSAAAWGWNEEGDATAVEDDADQIEDDNPWDDDPWNDPPAEPEEKIPPPLPVFSQPKPATRLEKFSAKAKNGRSDSPASFPLPPSIPSTPALPPVPVATKKMDKRPETLKVPAPAVVRESYLVSNRVKEILSIVRAVLQESKEFSAARILPSPSSNSPPGTLLMQTASSVLDLYRALYSVKFSSELEESPARWMRCSNDYLYMDRELNQVGASTSAAKATLAECKKRLKVLGDSWFYYSIEKEERAISDILSRAEGFVDVADQEQFDECETAVNEALRHIRRLAQQWKPVLQKSKYYIAVGLVAEAALSRVLSDTLALSDIPEVESHKLSELCRILNALEGLFVEDPEQPSTVVTYVPSWLKFSYLSELMEASIADITYLFEEGALVDFEIDELVKLVRALFADTPLRTNTINKLMKGHPAPR</sequence>